<name>A0A4R3UN30_ROSSA</name>
<dbReference type="SUPFAM" id="SSF53756">
    <property type="entry name" value="UDP-Glycosyltransferase/glycogen phosphorylase"/>
    <property type="match status" value="1"/>
</dbReference>
<feature type="domain" description="Glycosyl transferase family 1" evidence="1">
    <location>
        <begin position="176"/>
        <end position="338"/>
    </location>
</feature>
<dbReference type="CDD" id="cd03801">
    <property type="entry name" value="GT4_PimA-like"/>
    <property type="match status" value="1"/>
</dbReference>
<organism evidence="2 3">
    <name type="scientific">Roseateles saccharophilus</name>
    <name type="common">Pseudomonas saccharophila</name>
    <dbReference type="NCBI Taxonomy" id="304"/>
    <lineage>
        <taxon>Bacteria</taxon>
        <taxon>Pseudomonadati</taxon>
        <taxon>Pseudomonadota</taxon>
        <taxon>Betaproteobacteria</taxon>
        <taxon>Burkholderiales</taxon>
        <taxon>Sphaerotilaceae</taxon>
        <taxon>Roseateles</taxon>
    </lineage>
</organism>
<protein>
    <submittedName>
        <fullName evidence="2">Glycosyltransferase involved in cell wall biosynthesis</fullName>
    </submittedName>
</protein>
<evidence type="ECO:0000313" key="2">
    <source>
        <dbReference type="EMBL" id="TCU93116.1"/>
    </source>
</evidence>
<dbReference type="Proteomes" id="UP000295110">
    <property type="component" value="Unassembled WGS sequence"/>
</dbReference>
<dbReference type="Pfam" id="PF00534">
    <property type="entry name" value="Glycos_transf_1"/>
    <property type="match status" value="1"/>
</dbReference>
<evidence type="ECO:0000259" key="1">
    <source>
        <dbReference type="Pfam" id="PF00534"/>
    </source>
</evidence>
<comment type="caution">
    <text evidence="2">The sequence shown here is derived from an EMBL/GenBank/DDBJ whole genome shotgun (WGS) entry which is preliminary data.</text>
</comment>
<dbReference type="GO" id="GO:0016757">
    <property type="term" value="F:glycosyltransferase activity"/>
    <property type="evidence" value="ECO:0007669"/>
    <property type="project" value="InterPro"/>
</dbReference>
<dbReference type="OrthoDB" id="433681at2"/>
<dbReference type="EMBL" id="SMBU01000020">
    <property type="protein sequence ID" value="TCU93116.1"/>
    <property type="molecule type" value="Genomic_DNA"/>
</dbReference>
<keyword evidence="2" id="KW-0808">Transferase</keyword>
<proteinExistence type="predicted"/>
<dbReference type="Gene3D" id="3.40.50.2000">
    <property type="entry name" value="Glycogen Phosphorylase B"/>
    <property type="match status" value="2"/>
</dbReference>
<reference evidence="2 3" key="1">
    <citation type="submission" date="2019-03" db="EMBL/GenBank/DDBJ databases">
        <title>Genomic Encyclopedia of Type Strains, Phase IV (KMG-IV): sequencing the most valuable type-strain genomes for metagenomic binning, comparative biology and taxonomic classification.</title>
        <authorList>
            <person name="Goeker M."/>
        </authorList>
    </citation>
    <scope>NUCLEOTIDE SEQUENCE [LARGE SCALE GENOMIC DNA]</scope>
    <source>
        <strain evidence="2 3">DSM 654</strain>
    </source>
</reference>
<keyword evidence="3" id="KW-1185">Reference proteome</keyword>
<dbReference type="AlphaFoldDB" id="A0A4R3UN30"/>
<accession>A0A4R3UN30</accession>
<dbReference type="PANTHER" id="PTHR12526">
    <property type="entry name" value="GLYCOSYLTRANSFERASE"/>
    <property type="match status" value="1"/>
</dbReference>
<gene>
    <name evidence="2" type="ORF">EV671_102077</name>
</gene>
<sequence length="368" mass="40711">MVRVAQINPHLDSLGRSPRQLLRDWPTLARCASAASQAGARVTVLQRSEQREHLALDGVDYHFLPFDDIGAFGQLLRGLAPEVLHLQGLGFAREMGQLAKLVPDVPLLVQDHAARPPNRPWIWWRWRRSLALARGLMFCAREQARPFEQRGLLAPHTRIYEVPESSSGFRPIDAAEARRATGLAGSPVLLWVAHLDENKDPLTVLEGVARAVERLPELKLTMCFGKAPLYEVVCERLRDPRLAGRVHLRGQVDHEEVERLMSAADFLVQGSHREGSGYSLIEALACGLSPVVTDIPSFRTLLGPLATTRAARLWPCGNPQALAQALVELAEEPVSARRSAVRARFDEHCSPEALGRCLVSVYEDALSA</sequence>
<dbReference type="PANTHER" id="PTHR12526:SF637">
    <property type="entry name" value="GLYCOSYLTRANSFERASE EPSF-RELATED"/>
    <property type="match status" value="1"/>
</dbReference>
<dbReference type="InterPro" id="IPR001296">
    <property type="entry name" value="Glyco_trans_1"/>
</dbReference>
<dbReference type="RefSeq" id="WP_132573680.1">
    <property type="nucleotide sequence ID" value="NZ_CBCSGL010000014.1"/>
</dbReference>
<evidence type="ECO:0000313" key="3">
    <source>
        <dbReference type="Proteomes" id="UP000295110"/>
    </source>
</evidence>